<dbReference type="OrthoDB" id="1002360at2759"/>
<keyword evidence="1" id="KW-1185">Reference proteome</keyword>
<accession>A0A6P5ZRI9</accession>
<dbReference type="RefSeq" id="XP_022755147.1">
    <property type="nucleotide sequence ID" value="XM_022899412.1"/>
</dbReference>
<proteinExistence type="predicted"/>
<organism evidence="1 2">
    <name type="scientific">Durio zibethinus</name>
    <name type="common">Durian</name>
    <dbReference type="NCBI Taxonomy" id="66656"/>
    <lineage>
        <taxon>Eukaryota</taxon>
        <taxon>Viridiplantae</taxon>
        <taxon>Streptophyta</taxon>
        <taxon>Embryophyta</taxon>
        <taxon>Tracheophyta</taxon>
        <taxon>Spermatophyta</taxon>
        <taxon>Magnoliopsida</taxon>
        <taxon>eudicotyledons</taxon>
        <taxon>Gunneridae</taxon>
        <taxon>Pentapetalae</taxon>
        <taxon>rosids</taxon>
        <taxon>malvids</taxon>
        <taxon>Malvales</taxon>
        <taxon>Malvaceae</taxon>
        <taxon>Helicteroideae</taxon>
        <taxon>Durio</taxon>
    </lineage>
</organism>
<dbReference type="KEGG" id="dzi:111303277"/>
<protein>
    <submittedName>
        <fullName evidence="2">Uncharacterized protein LOC111303277</fullName>
    </submittedName>
</protein>
<name>A0A6P5ZRI9_DURZI</name>
<sequence length="230" mass="26751">MGLKAWNKARNESHQRVVSRLKEEYKELKSMEPTDDKLRKTEALCKELNIAMQKEELYWLQQAKPSHIEDIMEAVECKVTTEMNAQQVAEFKDEEVRAAIKHMHPTKAPSPVACQPFSTKSFETLWDLIENKSAFIPRRLIIDIVFTAYEIIYKLKMKSKGKEGFITLKLNMSKAYNRVKWSFLEAMMYQLGFHPRFIDLIMQCITSMPYSMVLNGDVSDRFPTKGVMPG</sequence>
<dbReference type="PANTHER" id="PTHR31635">
    <property type="entry name" value="REVERSE TRANSCRIPTASE DOMAIN-CONTAINING PROTEIN-RELATED"/>
    <property type="match status" value="1"/>
</dbReference>
<dbReference type="GeneID" id="111303277"/>
<dbReference type="PANTHER" id="PTHR31635:SF196">
    <property type="entry name" value="REVERSE TRANSCRIPTASE DOMAIN-CONTAINING PROTEIN-RELATED"/>
    <property type="match status" value="1"/>
</dbReference>
<reference evidence="2" key="1">
    <citation type="submission" date="2025-08" db="UniProtKB">
        <authorList>
            <consortium name="RefSeq"/>
        </authorList>
    </citation>
    <scope>IDENTIFICATION</scope>
    <source>
        <tissue evidence="2">Fruit stalk</tissue>
    </source>
</reference>
<dbReference type="Proteomes" id="UP000515121">
    <property type="component" value="Unplaced"/>
</dbReference>
<evidence type="ECO:0000313" key="1">
    <source>
        <dbReference type="Proteomes" id="UP000515121"/>
    </source>
</evidence>
<gene>
    <name evidence="2" type="primary">LOC111303277</name>
</gene>
<evidence type="ECO:0000313" key="2">
    <source>
        <dbReference type="RefSeq" id="XP_022755147.1"/>
    </source>
</evidence>
<dbReference type="AlphaFoldDB" id="A0A6P5ZRI9"/>